<proteinExistence type="predicted"/>
<protein>
    <submittedName>
        <fullName evidence="2">Uncharacterized protein</fullName>
    </submittedName>
</protein>
<keyword evidence="1" id="KW-0472">Membrane</keyword>
<feature type="transmembrane region" description="Helical" evidence="1">
    <location>
        <begin position="37"/>
        <end position="59"/>
    </location>
</feature>
<keyword evidence="1" id="KW-0812">Transmembrane</keyword>
<keyword evidence="1" id="KW-1133">Transmembrane helix</keyword>
<evidence type="ECO:0000313" key="2">
    <source>
        <dbReference type="EMBL" id="BCZ85196.1"/>
    </source>
</evidence>
<dbReference type="Proteomes" id="UP001319874">
    <property type="component" value="Chromosome 4"/>
</dbReference>
<sequence length="126" mass="14157">MTYLTERCMKPEDDRRDLKIIDDSFDLPEVVASMINLVGYVTMALPFAAILAGLFLSMWGVDELGNAIASALPDWQEVTADIATGVKLLVVLMATRTIFVTLTTLPSFLLEFIEIVRRELRKDFDL</sequence>
<dbReference type="EMBL" id="AP024958">
    <property type="protein sequence ID" value="BCZ85196.1"/>
    <property type="molecule type" value="Genomic_DNA"/>
</dbReference>
<gene>
    <name evidence="2" type="ORF">PTKU64_88710</name>
</gene>
<accession>A0ABN6JW60</accession>
<reference evidence="2 3" key="1">
    <citation type="journal article" date="2022" name="Front. Microbiol.">
        <title>Identification and characterization of a novel class of self-sufficient cytochrome P450 hydroxylase involved in cyclohexanecarboxylate degradation in Paraburkholderia terrae strain KU-64.</title>
        <authorList>
            <person name="Yamamoto T."/>
            <person name="Hasegawa Y."/>
            <person name="Iwaki H."/>
        </authorList>
    </citation>
    <scope>NUCLEOTIDE SEQUENCE [LARGE SCALE GENOMIC DNA]</scope>
    <source>
        <strain evidence="2 3">KU-64</strain>
    </source>
</reference>
<organism evidence="2 3">
    <name type="scientific">Paraburkholderia terrae</name>
    <dbReference type="NCBI Taxonomy" id="311230"/>
    <lineage>
        <taxon>Bacteria</taxon>
        <taxon>Pseudomonadati</taxon>
        <taxon>Pseudomonadota</taxon>
        <taxon>Betaproteobacteria</taxon>
        <taxon>Burkholderiales</taxon>
        <taxon>Burkholderiaceae</taxon>
        <taxon>Paraburkholderia</taxon>
    </lineage>
</organism>
<keyword evidence="3" id="KW-1185">Reference proteome</keyword>
<name>A0ABN6JW60_9BURK</name>
<evidence type="ECO:0000313" key="3">
    <source>
        <dbReference type="Proteomes" id="UP001319874"/>
    </source>
</evidence>
<feature type="transmembrane region" description="Helical" evidence="1">
    <location>
        <begin position="88"/>
        <end position="113"/>
    </location>
</feature>
<evidence type="ECO:0000256" key="1">
    <source>
        <dbReference type="SAM" id="Phobius"/>
    </source>
</evidence>